<organism evidence="4 5">
    <name type="scientific">Haemonchus contortus</name>
    <name type="common">Barber pole worm</name>
    <dbReference type="NCBI Taxonomy" id="6289"/>
    <lineage>
        <taxon>Eukaryota</taxon>
        <taxon>Metazoa</taxon>
        <taxon>Ecdysozoa</taxon>
        <taxon>Nematoda</taxon>
        <taxon>Chromadorea</taxon>
        <taxon>Rhabditida</taxon>
        <taxon>Rhabditina</taxon>
        <taxon>Rhabditomorpha</taxon>
        <taxon>Strongyloidea</taxon>
        <taxon>Trichostrongylidae</taxon>
        <taxon>Haemonchus</taxon>
    </lineage>
</organism>
<evidence type="ECO:0000259" key="3">
    <source>
        <dbReference type="PROSITE" id="PS50234"/>
    </source>
</evidence>
<dbReference type="WBParaSite" id="HCON_00088680-00001">
    <property type="protein sequence ID" value="HCON_00088680-00001"/>
    <property type="gene ID" value="HCON_00088680"/>
</dbReference>
<feature type="compositionally biased region" description="Low complexity" evidence="1">
    <location>
        <begin position="247"/>
        <end position="270"/>
    </location>
</feature>
<name>A0A7I4YF62_HAECO</name>
<feature type="domain" description="VWFA" evidence="3">
    <location>
        <begin position="289"/>
        <end position="466"/>
    </location>
</feature>
<protein>
    <submittedName>
        <fullName evidence="5">VWFA domain-containing protein</fullName>
    </submittedName>
</protein>
<dbReference type="PANTHER" id="PTHR31024:SF3">
    <property type="entry name" value="C-TYPE LECTIN-RELATED"/>
    <property type="match status" value="1"/>
</dbReference>
<evidence type="ECO:0000313" key="4">
    <source>
        <dbReference type="Proteomes" id="UP000025227"/>
    </source>
</evidence>
<evidence type="ECO:0000256" key="1">
    <source>
        <dbReference type="SAM" id="MobiDB-lite"/>
    </source>
</evidence>
<dbReference type="PROSITE" id="PS50234">
    <property type="entry name" value="VWFA"/>
    <property type="match status" value="1"/>
</dbReference>
<proteinExistence type="predicted"/>
<accession>A0A7I4YF62</accession>
<dbReference type="CDD" id="cd00037">
    <property type="entry name" value="CLECT"/>
    <property type="match status" value="1"/>
</dbReference>
<dbReference type="AlphaFoldDB" id="A0A7I4YF62"/>
<dbReference type="InterPro" id="IPR016186">
    <property type="entry name" value="C-type_lectin-like/link_sf"/>
</dbReference>
<dbReference type="InterPro" id="IPR002035">
    <property type="entry name" value="VWF_A"/>
</dbReference>
<sequence length="624" mass="70732">KRKVVRVLVTAERMLRLVLYTLCLAGFVRIGHAEESLCVSTDSIKYTCKRRVVIAIDDITDIAKDRDQEYSMARSVLRYLNIKDDSINVALATYGTNPFTTYTSYSSGRNKICTDLVDLWLDKRPSNDVTPSRKIHDLVGNITTKIDLNDTTLIVFTKDNEQQDVDAASGIIWGHYSRGTFQNFSAIIVNMGSSSFDTWPENSNENLYSWTNVDYVADIISNYVCDNFKTNSKTRTKTLTAVASTTTEVPTTTTTEAPTTTTTAPTTTRAPEPKINPGCKGNLKTVWLDVFLLMDASTMMGQNGISSATNYIKTAFAKLTVGQAEKYQTRLGVIRYASSVELVADLNATSSEDLEDLEIETLNETDTNLDGAIRLARARFASEHHRRAARKVIIIVGSNYRETAYEDPSKVARQFRDEGGVIITIEYLQGNGTRIPMYKKLASPNYRLVNYENRKPLGAQDLRQLLCKANCFCKRKWVPYSNDKWDAPEGGCYLPVKISSTQRLANRTCYRKNDGILAVDEDKEKDAFLTKLVLPNTKFWLGLQWKDNQWKWPDGRTVGDFTRWAKGRQTTENGECVYMRRNGDHKTEWFSDECDNDHFHICQTTPCDSTKYCPFQMSNDEREL</sequence>
<keyword evidence="4" id="KW-1185">Reference proteome</keyword>
<dbReference type="SMART" id="SM00327">
    <property type="entry name" value="VWA"/>
    <property type="match status" value="1"/>
</dbReference>
<evidence type="ECO:0000313" key="5">
    <source>
        <dbReference type="WBParaSite" id="HCON_00088680-00001"/>
    </source>
</evidence>
<dbReference type="OrthoDB" id="7357196at2759"/>
<dbReference type="Gene3D" id="3.10.100.10">
    <property type="entry name" value="Mannose-Binding Protein A, subunit A"/>
    <property type="match status" value="1"/>
</dbReference>
<evidence type="ECO:0000259" key="2">
    <source>
        <dbReference type="PROSITE" id="PS50041"/>
    </source>
</evidence>
<dbReference type="Proteomes" id="UP000025227">
    <property type="component" value="Unplaced"/>
</dbReference>
<dbReference type="PROSITE" id="PS50041">
    <property type="entry name" value="C_TYPE_LECTIN_2"/>
    <property type="match status" value="1"/>
</dbReference>
<dbReference type="SUPFAM" id="SSF53300">
    <property type="entry name" value="vWA-like"/>
    <property type="match status" value="1"/>
</dbReference>
<dbReference type="PANTHER" id="PTHR31024">
    <property type="entry name" value="C-TYPE LECTIN"/>
    <property type="match status" value="1"/>
</dbReference>
<dbReference type="InterPro" id="IPR001304">
    <property type="entry name" value="C-type_lectin-like"/>
</dbReference>
<dbReference type="InterPro" id="IPR036465">
    <property type="entry name" value="vWFA_dom_sf"/>
</dbReference>
<dbReference type="Gene3D" id="3.40.50.410">
    <property type="entry name" value="von Willebrand factor, type A domain"/>
    <property type="match status" value="1"/>
</dbReference>
<feature type="domain" description="C-type lectin" evidence="2">
    <location>
        <begin position="488"/>
        <end position="603"/>
    </location>
</feature>
<dbReference type="SMART" id="SM00034">
    <property type="entry name" value="CLECT"/>
    <property type="match status" value="1"/>
</dbReference>
<dbReference type="Pfam" id="PF00092">
    <property type="entry name" value="VWA"/>
    <property type="match status" value="1"/>
</dbReference>
<reference evidence="5" key="1">
    <citation type="submission" date="2020-12" db="UniProtKB">
        <authorList>
            <consortium name="WormBaseParasite"/>
        </authorList>
    </citation>
    <scope>IDENTIFICATION</scope>
    <source>
        <strain evidence="5">MHco3</strain>
    </source>
</reference>
<dbReference type="InterPro" id="IPR016187">
    <property type="entry name" value="CTDL_fold"/>
</dbReference>
<dbReference type="SUPFAM" id="SSF56436">
    <property type="entry name" value="C-type lectin-like"/>
    <property type="match status" value="1"/>
</dbReference>
<feature type="region of interest" description="Disordered" evidence="1">
    <location>
        <begin position="247"/>
        <end position="276"/>
    </location>
</feature>
<dbReference type="Pfam" id="PF00059">
    <property type="entry name" value="Lectin_C"/>
    <property type="match status" value="1"/>
</dbReference>